<keyword evidence="3" id="KW-1185">Reference proteome</keyword>
<feature type="region of interest" description="Disordered" evidence="1">
    <location>
        <begin position="1"/>
        <end position="28"/>
    </location>
</feature>
<dbReference type="EMBL" id="FNVD01000001">
    <property type="protein sequence ID" value="SEF39134.1"/>
    <property type="molecule type" value="Genomic_DNA"/>
</dbReference>
<reference evidence="2 3" key="1">
    <citation type="submission" date="2016-10" db="EMBL/GenBank/DDBJ databases">
        <authorList>
            <person name="de Groot N.N."/>
        </authorList>
    </citation>
    <scope>NUCLEOTIDE SEQUENCE [LARGE SCALE GENOMIC DNA]</scope>
    <source>
        <strain evidence="2 3">DSM 23413</strain>
    </source>
</reference>
<sequence length="77" mass="8767">MHPLSADGPHPSTFRKERHAPKLFNGQAEQLRDPVKLIALGRHDRTLRQLEKRQETKDVDIAMRVGRAVDVGREAFA</sequence>
<gene>
    <name evidence="2" type="ORF">SAMN05421751_1016</name>
</gene>
<organism evidence="2 3">
    <name type="scientific">Jhaorihella thermophila</name>
    <dbReference type="NCBI Taxonomy" id="488547"/>
    <lineage>
        <taxon>Bacteria</taxon>
        <taxon>Pseudomonadati</taxon>
        <taxon>Pseudomonadota</taxon>
        <taxon>Alphaproteobacteria</taxon>
        <taxon>Rhodobacterales</taxon>
        <taxon>Paracoccaceae</taxon>
        <taxon>Jhaorihella</taxon>
    </lineage>
</organism>
<proteinExistence type="predicted"/>
<evidence type="ECO:0000313" key="2">
    <source>
        <dbReference type="EMBL" id="SEF39134.1"/>
    </source>
</evidence>
<accession>A0A1H5RM08</accession>
<name>A0A1H5RM08_9RHOB</name>
<dbReference type="AlphaFoldDB" id="A0A1H5RM08"/>
<protein>
    <submittedName>
        <fullName evidence="2">Uncharacterized protein</fullName>
    </submittedName>
</protein>
<dbReference type="Proteomes" id="UP000236742">
    <property type="component" value="Unassembled WGS sequence"/>
</dbReference>
<evidence type="ECO:0000313" key="3">
    <source>
        <dbReference type="Proteomes" id="UP000236742"/>
    </source>
</evidence>
<evidence type="ECO:0000256" key="1">
    <source>
        <dbReference type="SAM" id="MobiDB-lite"/>
    </source>
</evidence>